<keyword evidence="2" id="KW-0804">Transcription</keyword>
<dbReference type="Gene3D" id="1.10.10.1320">
    <property type="entry name" value="Anti-sigma factor, zinc-finger domain"/>
    <property type="match status" value="1"/>
</dbReference>
<evidence type="ECO:0000256" key="2">
    <source>
        <dbReference type="ARBA" id="ARBA00023163"/>
    </source>
</evidence>
<proteinExistence type="predicted"/>
<keyword evidence="1" id="KW-0805">Transcription regulation</keyword>
<comment type="caution">
    <text evidence="5">The sequence shown here is derived from an EMBL/GenBank/DDBJ whole genome shotgun (WGS) entry which is preliminary data.</text>
</comment>
<dbReference type="EMBL" id="JANFNH010000005">
    <property type="protein sequence ID" value="MCQ4042140.1"/>
    <property type="molecule type" value="Genomic_DNA"/>
</dbReference>
<evidence type="ECO:0008006" key="7">
    <source>
        <dbReference type="Google" id="ProtNLM"/>
    </source>
</evidence>
<evidence type="ECO:0000313" key="5">
    <source>
        <dbReference type="EMBL" id="MCQ4042140.1"/>
    </source>
</evidence>
<evidence type="ECO:0000313" key="6">
    <source>
        <dbReference type="Proteomes" id="UP001206206"/>
    </source>
</evidence>
<keyword evidence="4" id="KW-0472">Membrane</keyword>
<keyword evidence="4" id="KW-1133">Transmembrane helix</keyword>
<evidence type="ECO:0000256" key="4">
    <source>
        <dbReference type="SAM" id="Phobius"/>
    </source>
</evidence>
<reference evidence="5 6" key="1">
    <citation type="submission" date="2022-06" db="EMBL/GenBank/DDBJ databases">
        <title>Draft genome sequence of type strain Streptomyces rubrisoli DSM 42083.</title>
        <authorList>
            <person name="Duangmal K."/>
            <person name="Klaysubun C."/>
        </authorList>
    </citation>
    <scope>NUCLEOTIDE SEQUENCE [LARGE SCALE GENOMIC DNA]</scope>
    <source>
        <strain evidence="5 6">DSM 42083</strain>
    </source>
</reference>
<feature type="transmembrane region" description="Helical" evidence="4">
    <location>
        <begin position="147"/>
        <end position="169"/>
    </location>
</feature>
<feature type="region of interest" description="Disordered" evidence="3">
    <location>
        <begin position="111"/>
        <end position="141"/>
    </location>
</feature>
<keyword evidence="6" id="KW-1185">Reference proteome</keyword>
<name>A0ABT1P9X5_9ACTN</name>
<dbReference type="RefSeq" id="WP_255926133.1">
    <property type="nucleotide sequence ID" value="NZ_JANFNH010000005.1"/>
</dbReference>
<dbReference type="InterPro" id="IPR041916">
    <property type="entry name" value="Anti_sigma_zinc_sf"/>
</dbReference>
<evidence type="ECO:0000256" key="1">
    <source>
        <dbReference type="ARBA" id="ARBA00023015"/>
    </source>
</evidence>
<accession>A0ABT1P9X5</accession>
<evidence type="ECO:0000256" key="3">
    <source>
        <dbReference type="SAM" id="MobiDB-lite"/>
    </source>
</evidence>
<dbReference type="Proteomes" id="UP001206206">
    <property type="component" value="Unassembled WGS sequence"/>
</dbReference>
<keyword evidence="4" id="KW-0812">Transmembrane</keyword>
<gene>
    <name evidence="5" type="ORF">NON19_08845</name>
</gene>
<sequence length="298" mass="30105">MTSTASTDDHPEVSEISAFAEGILPPERTAALRGHLADCVLCTDVRDSLDEIRGLLGSLPGPCRMPADVAERIDAALAAEALINATTPDSMPAAPPNPVRGDAVSPVRADAAHVSRETARSAPRPAGHAHASTGPGRSRPRWRRGRTLLAAASAAAVIALGGLFVSSLGTSHSGGPATTTTAGAQQPGMFSGAALPTKVHELLANTGAASPKTGGHAEETPFATKAAPAPSCVLQATGRAGTPLALSPGTYEGRAAYLIVLPHPSDPAKVDAYVVDASCASAGSSTPGHVLTEQTYNR</sequence>
<organism evidence="5 6">
    <name type="scientific">Streptantibioticus rubrisoli</name>
    <dbReference type="NCBI Taxonomy" id="1387313"/>
    <lineage>
        <taxon>Bacteria</taxon>
        <taxon>Bacillati</taxon>
        <taxon>Actinomycetota</taxon>
        <taxon>Actinomycetes</taxon>
        <taxon>Kitasatosporales</taxon>
        <taxon>Streptomycetaceae</taxon>
        <taxon>Streptantibioticus</taxon>
    </lineage>
</organism>
<protein>
    <recommendedName>
        <fullName evidence="7">Zinc-finger domain-containing protein</fullName>
    </recommendedName>
</protein>